<proteinExistence type="predicted"/>
<dbReference type="InterPro" id="IPR001487">
    <property type="entry name" value="Bromodomain"/>
</dbReference>
<dbReference type="SUPFAM" id="SSF47370">
    <property type="entry name" value="Bromodomain"/>
    <property type="match status" value="1"/>
</dbReference>
<dbReference type="EMBL" id="FZQP02002159">
    <property type="protein sequence ID" value="VVC94906.1"/>
    <property type="molecule type" value="Genomic_DNA"/>
</dbReference>
<dbReference type="InterPro" id="IPR051831">
    <property type="entry name" value="Bromodomain_contain_prot"/>
</dbReference>
<dbReference type="Proteomes" id="UP000324832">
    <property type="component" value="Unassembled WGS sequence"/>
</dbReference>
<feature type="domain" description="Bromo" evidence="4">
    <location>
        <begin position="65"/>
        <end position="135"/>
    </location>
</feature>
<dbReference type="AlphaFoldDB" id="A0A5E4QD49"/>
<dbReference type="Pfam" id="PF00439">
    <property type="entry name" value="Bromodomain"/>
    <property type="match status" value="1"/>
</dbReference>
<keyword evidence="6" id="KW-1185">Reference proteome</keyword>
<reference evidence="5 6" key="1">
    <citation type="submission" date="2017-07" db="EMBL/GenBank/DDBJ databases">
        <authorList>
            <person name="Talla V."/>
            <person name="Backstrom N."/>
        </authorList>
    </citation>
    <scope>NUCLEOTIDE SEQUENCE [LARGE SCALE GENOMIC DNA]</scope>
</reference>
<gene>
    <name evidence="5" type="ORF">LSINAPIS_LOCUS6748</name>
</gene>
<protein>
    <recommendedName>
        <fullName evidence="4">Bromo domain-containing protein</fullName>
    </recommendedName>
</protein>
<dbReference type="Gene3D" id="1.20.920.10">
    <property type="entry name" value="Bromodomain-like"/>
    <property type="match status" value="1"/>
</dbReference>
<evidence type="ECO:0000259" key="4">
    <source>
        <dbReference type="PROSITE" id="PS50014"/>
    </source>
</evidence>
<evidence type="ECO:0000313" key="5">
    <source>
        <dbReference type="EMBL" id="VVC94906.1"/>
    </source>
</evidence>
<evidence type="ECO:0000313" key="6">
    <source>
        <dbReference type="Proteomes" id="UP000324832"/>
    </source>
</evidence>
<sequence>MDDVEKLSCKEELYLSDVENSATDDHKEVEEKPKKRKRRRREIDMASQKRRPLSRLLEQLLRNLEKRDHHQFFAWPVNDNFAPNYSNIIKRPMDFSTIKQKIDENGYKSLNCFISDFKLMCNNAMKYNKPGTVYHKAARRLLHSGLKQLTPQKLRPLGDMLTYMYEIPIRELGFDIGKMDVHKVLKRSSPIKSGGSEAEVVSDGAERQDSGDSVKIQMEAAREQHRRRLAKKAFPRMDADGKTTLCLVTSTADQHGEDKPVTLGQYVGKLDARGPAQRSAVC</sequence>
<dbReference type="GO" id="GO:0006357">
    <property type="term" value="P:regulation of transcription by RNA polymerase II"/>
    <property type="evidence" value="ECO:0007669"/>
    <property type="project" value="TreeGrafter"/>
</dbReference>
<accession>A0A5E4QD49</accession>
<evidence type="ECO:0000256" key="2">
    <source>
        <dbReference type="PROSITE-ProRule" id="PRU00035"/>
    </source>
</evidence>
<keyword evidence="1 2" id="KW-0103">Bromodomain</keyword>
<dbReference type="SMART" id="SM00297">
    <property type="entry name" value="BROMO"/>
    <property type="match status" value="1"/>
</dbReference>
<organism evidence="5 6">
    <name type="scientific">Leptidea sinapis</name>
    <dbReference type="NCBI Taxonomy" id="189913"/>
    <lineage>
        <taxon>Eukaryota</taxon>
        <taxon>Metazoa</taxon>
        <taxon>Ecdysozoa</taxon>
        <taxon>Arthropoda</taxon>
        <taxon>Hexapoda</taxon>
        <taxon>Insecta</taxon>
        <taxon>Pterygota</taxon>
        <taxon>Neoptera</taxon>
        <taxon>Endopterygota</taxon>
        <taxon>Lepidoptera</taxon>
        <taxon>Glossata</taxon>
        <taxon>Ditrysia</taxon>
        <taxon>Papilionoidea</taxon>
        <taxon>Pieridae</taxon>
        <taxon>Dismorphiinae</taxon>
        <taxon>Leptidea</taxon>
    </lineage>
</organism>
<evidence type="ECO:0000256" key="3">
    <source>
        <dbReference type="SAM" id="MobiDB-lite"/>
    </source>
</evidence>
<dbReference type="PANTHER" id="PTHR22881:SF27">
    <property type="entry name" value="BROMODOMAIN CONTAINING 7_9"/>
    <property type="match status" value="1"/>
</dbReference>
<feature type="region of interest" description="Disordered" evidence="3">
    <location>
        <begin position="191"/>
        <end position="214"/>
    </location>
</feature>
<dbReference type="PROSITE" id="PS50014">
    <property type="entry name" value="BROMODOMAIN_2"/>
    <property type="match status" value="1"/>
</dbReference>
<feature type="compositionally biased region" description="Basic and acidic residues" evidence="3">
    <location>
        <begin position="23"/>
        <end position="33"/>
    </location>
</feature>
<dbReference type="PRINTS" id="PR00503">
    <property type="entry name" value="BROMODOMAIN"/>
</dbReference>
<evidence type="ECO:0000256" key="1">
    <source>
        <dbReference type="ARBA" id="ARBA00023117"/>
    </source>
</evidence>
<feature type="region of interest" description="Disordered" evidence="3">
    <location>
        <begin position="18"/>
        <end position="48"/>
    </location>
</feature>
<dbReference type="PANTHER" id="PTHR22881">
    <property type="entry name" value="BROMODOMAIN CONTAINING PROTEIN"/>
    <property type="match status" value="1"/>
</dbReference>
<dbReference type="InterPro" id="IPR036427">
    <property type="entry name" value="Bromodomain-like_sf"/>
</dbReference>
<name>A0A5E4QD49_9NEOP</name>
<dbReference type="GO" id="GO:0005634">
    <property type="term" value="C:nucleus"/>
    <property type="evidence" value="ECO:0007669"/>
    <property type="project" value="TreeGrafter"/>
</dbReference>